<dbReference type="Gene3D" id="3.90.215.10">
    <property type="entry name" value="Gamma Fibrinogen, chain A, domain 1"/>
    <property type="match status" value="1"/>
</dbReference>
<dbReference type="InterPro" id="IPR036056">
    <property type="entry name" value="Fibrinogen-like_C"/>
</dbReference>
<evidence type="ECO:0000313" key="3">
    <source>
        <dbReference type="Proteomes" id="UP001139031"/>
    </source>
</evidence>
<dbReference type="EMBL" id="JAIRAU010000047">
    <property type="protein sequence ID" value="MBZ5714174.1"/>
    <property type="molecule type" value="Genomic_DNA"/>
</dbReference>
<organism evidence="2 3">
    <name type="scientific">Nannocystis pusilla</name>
    <dbReference type="NCBI Taxonomy" id="889268"/>
    <lineage>
        <taxon>Bacteria</taxon>
        <taxon>Pseudomonadati</taxon>
        <taxon>Myxococcota</taxon>
        <taxon>Polyangia</taxon>
        <taxon>Nannocystales</taxon>
        <taxon>Nannocystaceae</taxon>
        <taxon>Nannocystis</taxon>
    </lineage>
</organism>
<evidence type="ECO:0000256" key="1">
    <source>
        <dbReference type="SAM" id="MobiDB-lite"/>
    </source>
</evidence>
<dbReference type="PROSITE" id="PS51257">
    <property type="entry name" value="PROKAR_LIPOPROTEIN"/>
    <property type="match status" value="1"/>
</dbReference>
<protein>
    <recommendedName>
        <fullName evidence="4">Myxococcus cysteine-rich repeat-containing protein</fullName>
    </recommendedName>
</protein>
<feature type="region of interest" description="Disordered" evidence="1">
    <location>
        <begin position="38"/>
        <end position="95"/>
    </location>
</feature>
<evidence type="ECO:0008006" key="4">
    <source>
        <dbReference type="Google" id="ProtNLM"/>
    </source>
</evidence>
<dbReference type="InterPro" id="IPR014716">
    <property type="entry name" value="Fibrinogen_a/b/g_C_1"/>
</dbReference>
<dbReference type="SUPFAM" id="SSF56496">
    <property type="entry name" value="Fibrinogen C-terminal domain-like"/>
    <property type="match status" value="1"/>
</dbReference>
<feature type="compositionally biased region" description="Low complexity" evidence="1">
    <location>
        <begin position="45"/>
        <end position="69"/>
    </location>
</feature>
<accession>A0ABS7U155</accession>
<dbReference type="NCBIfam" id="NF040941">
    <property type="entry name" value="GGGWT_bact"/>
    <property type="match status" value="1"/>
</dbReference>
<evidence type="ECO:0000313" key="2">
    <source>
        <dbReference type="EMBL" id="MBZ5714174.1"/>
    </source>
</evidence>
<proteinExistence type="predicted"/>
<sequence length="416" mass="43935">MHERILPRIRVGVAARMGGGVLAVALAGCLDRNAGLDDPTVVEPSTGDSSGSSSGSTTFPGIMTTTVDSGHGGSDSDGTTAEPAPEPCGNGKIDPPELCDQGEANSDAGECTLACRWNVCGDGRVHLGDEACDDGPDNGKYGHCDMKCGGPAERCGDLSVQADEGEQCDSSDPHFACLKECTWATSCTNIKASWGDEAKTGLYLIRRMSQFLTVWCDMDADGGGYTFVKYASGTVLDDMNDPQYPFNPEPLTAVEAEQKCGYWGLRLFAPRSPGHLAAAVGAANAKQFAPIQKDTLFPPYPEIDSDVEGYLSIMGVYPVTPGTSCVGKALNSEDCPEWAIKPDPLHPDVVLPYWVSDTSIANQPNTTACAGCSLFYHWNIVAQPPQLAGYITINMMNKGAISSHFLCELGDKLGPG</sequence>
<dbReference type="Proteomes" id="UP001139031">
    <property type="component" value="Unassembled WGS sequence"/>
</dbReference>
<name>A0ABS7U155_9BACT</name>
<comment type="caution">
    <text evidence="2">The sequence shown here is derived from an EMBL/GenBank/DDBJ whole genome shotgun (WGS) entry which is preliminary data.</text>
</comment>
<gene>
    <name evidence="2" type="ORF">K7C98_33495</name>
</gene>
<reference evidence="2" key="1">
    <citation type="submission" date="2021-08" db="EMBL/GenBank/DDBJ databases">
        <authorList>
            <person name="Stevens D.C."/>
        </authorList>
    </citation>
    <scope>NUCLEOTIDE SEQUENCE</scope>
    <source>
        <strain evidence="2">DSM 53165</strain>
    </source>
</reference>
<keyword evidence="3" id="KW-1185">Reference proteome</keyword>
<dbReference type="RefSeq" id="WP_224195906.1">
    <property type="nucleotide sequence ID" value="NZ_JAIRAU010000047.1"/>
</dbReference>